<gene>
    <name evidence="1" type="ordered locus">PCC8801_1908</name>
</gene>
<accession>B7JXY2</accession>
<dbReference type="RefSeq" id="WP_012595218.1">
    <property type="nucleotide sequence ID" value="NC_011726.1"/>
</dbReference>
<dbReference type="HOGENOM" id="CLU_2045801_0_0_3"/>
<dbReference type="EMBL" id="CP001287">
    <property type="protein sequence ID" value="ACK65946.1"/>
    <property type="molecule type" value="Genomic_DNA"/>
</dbReference>
<dbReference type="eggNOG" id="ENOG50335W4">
    <property type="taxonomic scope" value="Bacteria"/>
</dbReference>
<dbReference type="KEGG" id="cyp:PCC8801_1908"/>
<proteinExistence type="predicted"/>
<dbReference type="Proteomes" id="UP000008204">
    <property type="component" value="Chromosome"/>
</dbReference>
<dbReference type="STRING" id="41431.PCC8801_1908"/>
<dbReference type="AlphaFoldDB" id="B7JXY2"/>
<reference evidence="2" key="1">
    <citation type="journal article" date="2011" name="MBio">
        <title>Novel metabolic attributes of the genus Cyanothece, comprising a group of unicellular nitrogen-fixing Cyanobacteria.</title>
        <authorList>
            <person name="Bandyopadhyay A."/>
            <person name="Elvitigala T."/>
            <person name="Welsh E."/>
            <person name="Stockel J."/>
            <person name="Liberton M."/>
            <person name="Min H."/>
            <person name="Sherman L.A."/>
            <person name="Pakrasi H.B."/>
        </authorList>
    </citation>
    <scope>NUCLEOTIDE SEQUENCE [LARGE SCALE GENOMIC DNA]</scope>
    <source>
        <strain evidence="2">PCC 8801</strain>
    </source>
</reference>
<dbReference type="OrthoDB" id="574691at2"/>
<organism evidence="1 2">
    <name type="scientific">Rippkaea orientalis (strain PCC 8801 / RF-1)</name>
    <name type="common">Cyanothece sp. (strain PCC 8801)</name>
    <dbReference type="NCBI Taxonomy" id="41431"/>
    <lineage>
        <taxon>Bacteria</taxon>
        <taxon>Bacillati</taxon>
        <taxon>Cyanobacteriota</taxon>
        <taxon>Cyanophyceae</taxon>
        <taxon>Oscillatoriophycideae</taxon>
        <taxon>Chroococcales</taxon>
        <taxon>Aphanothecaceae</taxon>
        <taxon>Rippkaea</taxon>
        <taxon>Rippkaea orientalis</taxon>
    </lineage>
</organism>
<evidence type="ECO:0000313" key="2">
    <source>
        <dbReference type="Proteomes" id="UP000008204"/>
    </source>
</evidence>
<protein>
    <submittedName>
        <fullName evidence="1">Uncharacterized protein</fullName>
    </submittedName>
</protein>
<name>B7JXY2_RIPO1</name>
<keyword evidence="2" id="KW-1185">Reference proteome</keyword>
<sequence>MKFQPYLLAIAFLVGTVGICLPTKANSLQNSPIEIAQSKTPKKTYMTPQKNPNQIAVQIQDGEFFFAGMLRRTSGNMFMTQDKKVRVMYDKGTKRVVVINVVTGDEFYNYFFSTVNEGKL</sequence>
<evidence type="ECO:0000313" key="1">
    <source>
        <dbReference type="EMBL" id="ACK65946.1"/>
    </source>
</evidence>